<keyword evidence="1" id="KW-0479">Metal-binding</keyword>
<dbReference type="EMBL" id="JAAAHY010000913">
    <property type="protein sequence ID" value="KAF9955279.1"/>
    <property type="molecule type" value="Genomic_DNA"/>
</dbReference>
<dbReference type="Gene3D" id="3.30.160.60">
    <property type="entry name" value="Classic Zinc Finger"/>
    <property type="match status" value="2"/>
</dbReference>
<dbReference type="InterPro" id="IPR051580">
    <property type="entry name" value="ZnF-Chromatin_assoc"/>
</dbReference>
<feature type="compositionally biased region" description="Low complexity" evidence="6">
    <location>
        <begin position="167"/>
        <end position="182"/>
    </location>
</feature>
<protein>
    <recommendedName>
        <fullName evidence="7">C2H2-type domain-containing protein</fullName>
    </recommendedName>
</protein>
<feature type="region of interest" description="Disordered" evidence="6">
    <location>
        <begin position="484"/>
        <end position="572"/>
    </location>
</feature>
<keyword evidence="2" id="KW-0677">Repeat</keyword>
<sequence>MSAPYYPHKALPAISISCSHPPNPIRESTSRDVEPKPFVAPSPPAPPSAIAIAVTAADALSAHPSVHSSSCSSFSSWNPMDLSSSSFRFEHDPERQQSPSFVADNVHAREFETAFCRDFHCCGLRLVDLHDLLQHYEECHVRFEEEEEDDDFADNDAELFDEDGWSDSDSAPSSPGSRSSIDMDLDPTTARNSTTFALDAFAASFGGPSKRKAVVSLADIYSEDDSDVGGDIKKTLARSKMNGSSAAAYDVLVPSAKRQATESSSSGDGSLVNQQDALLNSAMLTHPPTRIGPLSSRHALDTSASPYVAAAVDLMRQRDEVFSLMEDITRTGNANAGDKPYRCTVLGCDKAYKNPNGLKYHNLHGHCSSGGMSETDSPETKPYVCTFLECGKRYKNLNGLKYHIEHSHPNLTAALRAHQSGLVNPAIFGPYPSQAAMTIAAALQAVNSSPMMMAAANAIMTAQAANAVNAANVAVNTASAAVNGGSGPGSCTGSGATLGPGPLLPAAPPSCPPGPRPTAATSISQGIGSIGPPGISAGSGPGTGPGMGAAPPGSFYKESKLDSTSDARNPNAMPINIYSASMSSGPLSMTISAVPTECDQ</sequence>
<evidence type="ECO:0000313" key="9">
    <source>
        <dbReference type="Proteomes" id="UP000738359"/>
    </source>
</evidence>
<evidence type="ECO:0000256" key="3">
    <source>
        <dbReference type="ARBA" id="ARBA00022771"/>
    </source>
</evidence>
<keyword evidence="4" id="KW-0862">Zinc</keyword>
<feature type="compositionally biased region" description="Pro residues" evidence="6">
    <location>
        <begin position="502"/>
        <end position="516"/>
    </location>
</feature>
<reference evidence="8" key="1">
    <citation type="journal article" date="2020" name="Fungal Divers.">
        <title>Resolving the Mortierellaceae phylogeny through synthesis of multi-gene phylogenetics and phylogenomics.</title>
        <authorList>
            <person name="Vandepol N."/>
            <person name="Liber J."/>
            <person name="Desiro A."/>
            <person name="Na H."/>
            <person name="Kennedy M."/>
            <person name="Barry K."/>
            <person name="Grigoriev I.V."/>
            <person name="Miller A.N."/>
            <person name="O'Donnell K."/>
            <person name="Stajich J.E."/>
            <person name="Bonito G."/>
        </authorList>
    </citation>
    <scope>NUCLEOTIDE SEQUENCE</scope>
    <source>
        <strain evidence="8">CK1249</strain>
    </source>
</reference>
<dbReference type="OrthoDB" id="3269380at2759"/>
<dbReference type="GO" id="GO:0005634">
    <property type="term" value="C:nucleus"/>
    <property type="evidence" value="ECO:0007669"/>
    <property type="project" value="TreeGrafter"/>
</dbReference>
<dbReference type="AlphaFoldDB" id="A0A9P6J006"/>
<evidence type="ECO:0000256" key="5">
    <source>
        <dbReference type="PROSITE-ProRule" id="PRU00042"/>
    </source>
</evidence>
<dbReference type="PANTHER" id="PTHR23057">
    <property type="entry name" value="JUXTAPOSED WITH ANOTHER ZINC FINGER PROTEIN 1"/>
    <property type="match status" value="1"/>
</dbReference>
<evidence type="ECO:0000256" key="6">
    <source>
        <dbReference type="SAM" id="MobiDB-lite"/>
    </source>
</evidence>
<evidence type="ECO:0000259" key="7">
    <source>
        <dbReference type="PROSITE" id="PS50157"/>
    </source>
</evidence>
<feature type="region of interest" description="Disordered" evidence="6">
    <location>
        <begin position="158"/>
        <end position="186"/>
    </location>
</feature>
<evidence type="ECO:0000256" key="4">
    <source>
        <dbReference type="ARBA" id="ARBA00022833"/>
    </source>
</evidence>
<evidence type="ECO:0000256" key="1">
    <source>
        <dbReference type="ARBA" id="ARBA00022723"/>
    </source>
</evidence>
<dbReference type="PANTHER" id="PTHR23057:SF0">
    <property type="entry name" value="JUXTAPOSED WITH ANOTHER ZINC FINGER PROTEIN 1"/>
    <property type="match status" value="1"/>
</dbReference>
<feature type="compositionally biased region" description="Gly residues" evidence="6">
    <location>
        <begin position="484"/>
        <end position="498"/>
    </location>
</feature>
<dbReference type="InterPro" id="IPR013087">
    <property type="entry name" value="Znf_C2H2_type"/>
</dbReference>
<name>A0A9P6J006_MORAP</name>
<dbReference type="Proteomes" id="UP000738359">
    <property type="component" value="Unassembled WGS sequence"/>
</dbReference>
<organism evidence="8 9">
    <name type="scientific">Mortierella alpina</name>
    <name type="common">Oleaginous fungus</name>
    <name type="synonym">Mortierella renispora</name>
    <dbReference type="NCBI Taxonomy" id="64518"/>
    <lineage>
        <taxon>Eukaryota</taxon>
        <taxon>Fungi</taxon>
        <taxon>Fungi incertae sedis</taxon>
        <taxon>Mucoromycota</taxon>
        <taxon>Mortierellomycotina</taxon>
        <taxon>Mortierellomycetes</taxon>
        <taxon>Mortierellales</taxon>
        <taxon>Mortierellaceae</taxon>
        <taxon>Mortierella</taxon>
    </lineage>
</organism>
<keyword evidence="3 5" id="KW-0863">Zinc-finger</keyword>
<gene>
    <name evidence="8" type="ORF">BGZ70_010290</name>
</gene>
<dbReference type="GO" id="GO:0008270">
    <property type="term" value="F:zinc ion binding"/>
    <property type="evidence" value="ECO:0007669"/>
    <property type="project" value="UniProtKB-KW"/>
</dbReference>
<comment type="caution">
    <text evidence="8">The sequence shown here is derived from an EMBL/GenBank/DDBJ whole genome shotgun (WGS) entry which is preliminary data.</text>
</comment>
<feature type="compositionally biased region" description="Low complexity" evidence="6">
    <location>
        <begin position="517"/>
        <end position="536"/>
    </location>
</feature>
<evidence type="ECO:0000256" key="2">
    <source>
        <dbReference type="ARBA" id="ARBA00022737"/>
    </source>
</evidence>
<proteinExistence type="predicted"/>
<accession>A0A9P6J006</accession>
<feature type="region of interest" description="Disordered" evidence="6">
    <location>
        <begin position="17"/>
        <end position="44"/>
    </location>
</feature>
<dbReference type="PROSITE" id="PS50157">
    <property type="entry name" value="ZINC_FINGER_C2H2_2"/>
    <property type="match status" value="1"/>
</dbReference>
<dbReference type="PROSITE" id="PS00028">
    <property type="entry name" value="ZINC_FINGER_C2H2_1"/>
    <property type="match status" value="2"/>
</dbReference>
<feature type="domain" description="C2H2-type" evidence="7">
    <location>
        <begin position="383"/>
        <end position="413"/>
    </location>
</feature>
<evidence type="ECO:0000313" key="8">
    <source>
        <dbReference type="EMBL" id="KAF9955279.1"/>
    </source>
</evidence>
<feature type="compositionally biased region" description="Gly residues" evidence="6">
    <location>
        <begin position="537"/>
        <end position="547"/>
    </location>
</feature>
<dbReference type="SMART" id="SM00355">
    <property type="entry name" value="ZnF_C2H2"/>
    <property type="match status" value="2"/>
</dbReference>
<keyword evidence="9" id="KW-1185">Reference proteome</keyword>